<gene>
    <name evidence="9" type="ORF">Q4481_14160</name>
</gene>
<dbReference type="InterPro" id="IPR050389">
    <property type="entry name" value="LysR-type_TF"/>
</dbReference>
<dbReference type="InterPro" id="IPR005119">
    <property type="entry name" value="LysR_subst-bd"/>
</dbReference>
<evidence type="ECO:0000256" key="2">
    <source>
        <dbReference type="ARBA" id="ARBA00022458"/>
    </source>
</evidence>
<dbReference type="Pfam" id="PF03466">
    <property type="entry name" value="LysR_substrate"/>
    <property type="match status" value="1"/>
</dbReference>
<reference evidence="9" key="2">
    <citation type="submission" date="2023-07" db="EMBL/GenBank/DDBJ databases">
        <authorList>
            <person name="Shen H."/>
        </authorList>
    </citation>
    <scope>NUCLEOTIDE SEQUENCE</scope>
    <source>
        <strain evidence="9">TNR-22</strain>
    </source>
</reference>
<keyword evidence="2" id="KW-0536">Nodulation</keyword>
<dbReference type="PANTHER" id="PTHR30118">
    <property type="entry name" value="HTH-TYPE TRANSCRIPTIONAL REGULATOR LEUO-RELATED"/>
    <property type="match status" value="1"/>
</dbReference>
<dbReference type="Proteomes" id="UP001174932">
    <property type="component" value="Unassembled WGS sequence"/>
</dbReference>
<dbReference type="SUPFAM" id="SSF46785">
    <property type="entry name" value="Winged helix' DNA-binding domain"/>
    <property type="match status" value="1"/>
</dbReference>
<accession>A0ABT8YP81</accession>
<keyword evidence="7" id="KW-0804">Transcription</keyword>
<keyword evidence="5" id="KW-0238">DNA-binding</keyword>
<evidence type="ECO:0000256" key="4">
    <source>
        <dbReference type="ARBA" id="ARBA00023015"/>
    </source>
</evidence>
<sequence length="303" mass="34073">MRFQGLDLNLLVTLDCLLTERNVSRAADKLCLSQSAASGALARLRDYFADDLLVQLGRSMVLTPRAQELAGAVRNVLLQVEGTIIKRPEFDPKTAKREIRIIASDFMTITAFSPALRAISQMAPDLTFSLIPPQTDPREMLERGEVDFLAMPDVYHSPDHPSAHLFSDDYRAVVWGGNTQVGDTVTLEEFLKLKHVAVRFSNVGPSFEGWFIERFGNDRLVEITAGSYSAVPFLLNGTNRIALMHRKLAETFAAMMPLRLLPPPVEIPHVNEALQWHVYNDSDECLRWVRNHLIRLMGEHPPS</sequence>
<evidence type="ECO:0000256" key="5">
    <source>
        <dbReference type="ARBA" id="ARBA00023125"/>
    </source>
</evidence>
<dbReference type="PANTHER" id="PTHR30118:SF6">
    <property type="entry name" value="HTH-TYPE TRANSCRIPTIONAL REGULATOR LEUO"/>
    <property type="match status" value="1"/>
</dbReference>
<dbReference type="Pfam" id="PF00126">
    <property type="entry name" value="HTH_1"/>
    <property type="match status" value="1"/>
</dbReference>
<proteinExistence type="inferred from homology"/>
<evidence type="ECO:0000256" key="7">
    <source>
        <dbReference type="ARBA" id="ARBA00023163"/>
    </source>
</evidence>
<keyword evidence="6" id="KW-0010">Activator</keyword>
<evidence type="ECO:0000313" key="9">
    <source>
        <dbReference type="EMBL" id="MDO6965109.1"/>
    </source>
</evidence>
<comment type="caution">
    <text evidence="9">The sequence shown here is derived from an EMBL/GenBank/DDBJ whole genome shotgun (WGS) entry which is preliminary data.</text>
</comment>
<evidence type="ECO:0000313" key="10">
    <source>
        <dbReference type="Proteomes" id="UP001174932"/>
    </source>
</evidence>
<dbReference type="InterPro" id="IPR036388">
    <property type="entry name" value="WH-like_DNA-bd_sf"/>
</dbReference>
<dbReference type="PROSITE" id="PS50931">
    <property type="entry name" value="HTH_LYSR"/>
    <property type="match status" value="1"/>
</dbReference>
<dbReference type="InterPro" id="IPR036390">
    <property type="entry name" value="WH_DNA-bd_sf"/>
</dbReference>
<keyword evidence="3" id="KW-0678">Repressor</keyword>
<dbReference type="InterPro" id="IPR000847">
    <property type="entry name" value="LysR_HTH_N"/>
</dbReference>
<feature type="domain" description="HTH lysR-type" evidence="8">
    <location>
        <begin position="6"/>
        <end position="63"/>
    </location>
</feature>
<keyword evidence="10" id="KW-1185">Reference proteome</keyword>
<name>A0ABT8YP81_9HYPH</name>
<organism evidence="9 10">
    <name type="scientific">Rhizobium alvei</name>
    <dbReference type="NCBI Taxonomy" id="1132659"/>
    <lineage>
        <taxon>Bacteria</taxon>
        <taxon>Pseudomonadati</taxon>
        <taxon>Pseudomonadota</taxon>
        <taxon>Alphaproteobacteria</taxon>
        <taxon>Hyphomicrobiales</taxon>
        <taxon>Rhizobiaceae</taxon>
        <taxon>Rhizobium/Agrobacterium group</taxon>
        <taxon>Rhizobium</taxon>
    </lineage>
</organism>
<dbReference type="Gene3D" id="3.40.190.10">
    <property type="entry name" value="Periplasmic binding protein-like II"/>
    <property type="match status" value="2"/>
</dbReference>
<protein>
    <submittedName>
        <fullName evidence="9">LysR family transcriptional regulator</fullName>
    </submittedName>
</protein>
<comment type="similarity">
    <text evidence="1">Belongs to the LysR transcriptional regulatory family.</text>
</comment>
<keyword evidence="4" id="KW-0805">Transcription regulation</keyword>
<dbReference type="RefSeq" id="WP_304377043.1">
    <property type="nucleotide sequence ID" value="NZ_JAUOZU010000009.1"/>
</dbReference>
<evidence type="ECO:0000256" key="6">
    <source>
        <dbReference type="ARBA" id="ARBA00023159"/>
    </source>
</evidence>
<reference evidence="9" key="1">
    <citation type="journal article" date="2015" name="Int. J. Syst. Evol. Microbiol.">
        <title>Rhizobium alvei sp. nov., isolated from a freshwater river.</title>
        <authorList>
            <person name="Sheu S.Y."/>
            <person name="Huang H.W."/>
            <person name="Young C.C."/>
            <person name="Chen W.M."/>
        </authorList>
    </citation>
    <scope>NUCLEOTIDE SEQUENCE</scope>
    <source>
        <strain evidence="9">TNR-22</strain>
    </source>
</reference>
<evidence type="ECO:0000259" key="8">
    <source>
        <dbReference type="PROSITE" id="PS50931"/>
    </source>
</evidence>
<dbReference type="Gene3D" id="1.10.10.10">
    <property type="entry name" value="Winged helix-like DNA-binding domain superfamily/Winged helix DNA-binding domain"/>
    <property type="match status" value="1"/>
</dbReference>
<evidence type="ECO:0000256" key="3">
    <source>
        <dbReference type="ARBA" id="ARBA00022491"/>
    </source>
</evidence>
<dbReference type="EMBL" id="JAUOZU010000009">
    <property type="protein sequence ID" value="MDO6965109.1"/>
    <property type="molecule type" value="Genomic_DNA"/>
</dbReference>
<dbReference type="SUPFAM" id="SSF53850">
    <property type="entry name" value="Periplasmic binding protein-like II"/>
    <property type="match status" value="1"/>
</dbReference>
<evidence type="ECO:0000256" key="1">
    <source>
        <dbReference type="ARBA" id="ARBA00009437"/>
    </source>
</evidence>